<name>A0ABU1VJE4_9BURK</name>
<reference evidence="2 3" key="1">
    <citation type="submission" date="2023-07" db="EMBL/GenBank/DDBJ databases">
        <title>Sorghum-associated microbial communities from plants grown in Nebraska, USA.</title>
        <authorList>
            <person name="Schachtman D."/>
        </authorList>
    </citation>
    <scope>NUCLEOTIDE SEQUENCE [LARGE SCALE GENOMIC DNA]</scope>
    <source>
        <strain evidence="2 3">BE240</strain>
    </source>
</reference>
<dbReference type="SUPFAM" id="SSF52540">
    <property type="entry name" value="P-loop containing nucleoside triphosphate hydrolases"/>
    <property type="match status" value="1"/>
</dbReference>
<feature type="domain" description="ORC1/DEAH AAA+ ATPase" evidence="1">
    <location>
        <begin position="32"/>
        <end position="192"/>
    </location>
</feature>
<dbReference type="Gene3D" id="3.40.50.300">
    <property type="entry name" value="P-loop containing nucleotide triphosphate hydrolases"/>
    <property type="match status" value="1"/>
</dbReference>
<sequence>MSPIYHRPDLAHDMAKQLLSPGVLDQGLRSGLFLSGLRRTGKTTYLRQDLIPALENAGALVVYVDLWSDVSADPSTLIHAALRSALKEMQSASGTLLSRLQRIKSLDVGAAGFTFGFEIADLGTADGVTLAQVAQEVIGQAKTDLVFIVDEVQHMLTSEAGIALMQAFKAARDAVNTRPNTPGHFIFIGTGSHRAQVVGMTVQGKNAFEGATSVDYPTLGEDYVEYVLQTLHQEGVKVIPSQPVASHAFGLLGRRPEELVRALRTLQKYQPQDADLYLPVIAATLKEAAADIEIKKIEELGDLACAVFGRVAHAEVDASGLFSTAALAEYSSEVGREVTADQVQRIAQLLQEYNLILRKGYGLYAVTDPFVQQSWRERVPLLAPAIPQQQIPEHPAAMAARPSLGAK</sequence>
<gene>
    <name evidence="2" type="ORF">J2X09_005382</name>
</gene>
<protein>
    <recommendedName>
        <fullName evidence="1">ORC1/DEAH AAA+ ATPase domain-containing protein</fullName>
    </recommendedName>
</protein>
<dbReference type="PANTHER" id="PTHR34301">
    <property type="entry name" value="DNA-BINDING PROTEIN-RELATED"/>
    <property type="match status" value="1"/>
</dbReference>
<organism evidence="2 3">
    <name type="scientific">Hydrogenophaga laconesensis</name>
    <dbReference type="NCBI Taxonomy" id="1805971"/>
    <lineage>
        <taxon>Bacteria</taxon>
        <taxon>Pseudomonadati</taxon>
        <taxon>Pseudomonadota</taxon>
        <taxon>Betaproteobacteria</taxon>
        <taxon>Burkholderiales</taxon>
        <taxon>Comamonadaceae</taxon>
        <taxon>Hydrogenophaga</taxon>
    </lineage>
</organism>
<evidence type="ECO:0000259" key="1">
    <source>
        <dbReference type="Pfam" id="PF13401"/>
    </source>
</evidence>
<dbReference type="PANTHER" id="PTHR34301:SF8">
    <property type="entry name" value="ATPASE DOMAIN-CONTAINING PROTEIN"/>
    <property type="match status" value="1"/>
</dbReference>
<keyword evidence="3" id="KW-1185">Reference proteome</keyword>
<dbReference type="Proteomes" id="UP001265550">
    <property type="component" value="Unassembled WGS sequence"/>
</dbReference>
<dbReference type="EMBL" id="JAVDWE010000037">
    <property type="protein sequence ID" value="MDR7097606.1"/>
    <property type="molecule type" value="Genomic_DNA"/>
</dbReference>
<accession>A0ABU1VJE4</accession>
<evidence type="ECO:0000313" key="2">
    <source>
        <dbReference type="EMBL" id="MDR7097606.1"/>
    </source>
</evidence>
<proteinExistence type="predicted"/>
<dbReference type="InterPro" id="IPR049945">
    <property type="entry name" value="AAA_22"/>
</dbReference>
<dbReference type="InterPro" id="IPR027417">
    <property type="entry name" value="P-loop_NTPase"/>
</dbReference>
<comment type="caution">
    <text evidence="2">The sequence shown here is derived from an EMBL/GenBank/DDBJ whole genome shotgun (WGS) entry which is preliminary data.</text>
</comment>
<evidence type="ECO:0000313" key="3">
    <source>
        <dbReference type="Proteomes" id="UP001265550"/>
    </source>
</evidence>
<dbReference type="RefSeq" id="WP_204735939.1">
    <property type="nucleotide sequence ID" value="NZ_JAVDWE010000037.1"/>
</dbReference>
<dbReference type="Pfam" id="PF13401">
    <property type="entry name" value="AAA_22"/>
    <property type="match status" value="1"/>
</dbReference>